<dbReference type="GO" id="GO:0003700">
    <property type="term" value="F:DNA-binding transcription factor activity"/>
    <property type="evidence" value="ECO:0007669"/>
    <property type="project" value="InterPro"/>
</dbReference>
<evidence type="ECO:0000256" key="1">
    <source>
        <dbReference type="ARBA" id="ARBA00009437"/>
    </source>
</evidence>
<dbReference type="KEGG" id="paur:FGL86_06315"/>
<gene>
    <name evidence="6" type="ORF">FGL86_06315</name>
</gene>
<keyword evidence="3" id="KW-0238">DNA-binding</keyword>
<dbReference type="SUPFAM" id="SSF53850">
    <property type="entry name" value="Periplasmic binding protein-like II"/>
    <property type="match status" value="1"/>
</dbReference>
<dbReference type="SUPFAM" id="SSF46785">
    <property type="entry name" value="Winged helix' DNA-binding domain"/>
    <property type="match status" value="1"/>
</dbReference>
<reference evidence="6 7" key="1">
    <citation type="submission" date="2019-06" db="EMBL/GenBank/DDBJ databases">
        <title>Genome analyses of bacteria isolated from kimchi.</title>
        <authorList>
            <person name="Lee S."/>
            <person name="Ahn S."/>
            <person name="Roh S."/>
        </authorList>
    </citation>
    <scope>NUCLEOTIDE SEQUENCE [LARGE SCALE GENOMIC DNA]</scope>
    <source>
        <strain evidence="6 7">CBA4606</strain>
    </source>
</reference>
<dbReference type="InterPro" id="IPR000847">
    <property type="entry name" value="LysR_HTH_N"/>
</dbReference>
<evidence type="ECO:0000259" key="5">
    <source>
        <dbReference type="PROSITE" id="PS50931"/>
    </source>
</evidence>
<dbReference type="InterPro" id="IPR058163">
    <property type="entry name" value="LysR-type_TF_proteobact-type"/>
</dbReference>
<dbReference type="OrthoDB" id="9815676at2"/>
<accession>A0A5B8SVI8</accession>
<sequence length="303" mass="33989">MDRFAGIRAFTRVVEAGGFAAAAREMNLSRSVVNKAVINLEQELGIQLLRRSTRQVTPTDTGMAFYDRCRQILGDLDDAVSSVTSLQGEPTGNLRVNAPMSFGTHHLSRVMAEYMALYPKVHVELVLNDRVVDPIEEGFDVTLRIGTPQVTTSLVTRELVVARRVLCASPDYLQRWGEPSKPAELNAHRCLHYGYLSSGSKWRLRGPEGEQSYTINCVMWANNAEPLRDAAINHQGIAMLPTFIAGEALQSGQLRTLLDDHPPSDITLSALYPRHRHLSTKVRLLIDLLSERFKAHPYWDWVQ</sequence>
<organism evidence="6 7">
    <name type="scientific">Pistricoccus aurantiacus</name>
    <dbReference type="NCBI Taxonomy" id="1883414"/>
    <lineage>
        <taxon>Bacteria</taxon>
        <taxon>Pseudomonadati</taxon>
        <taxon>Pseudomonadota</taxon>
        <taxon>Gammaproteobacteria</taxon>
        <taxon>Oceanospirillales</taxon>
        <taxon>Halomonadaceae</taxon>
        <taxon>Pistricoccus</taxon>
    </lineage>
</organism>
<keyword evidence="2" id="KW-0805">Transcription regulation</keyword>
<dbReference type="GO" id="GO:0043565">
    <property type="term" value="F:sequence-specific DNA binding"/>
    <property type="evidence" value="ECO:0007669"/>
    <property type="project" value="TreeGrafter"/>
</dbReference>
<evidence type="ECO:0000256" key="4">
    <source>
        <dbReference type="ARBA" id="ARBA00023163"/>
    </source>
</evidence>
<dbReference type="Pfam" id="PF00126">
    <property type="entry name" value="HTH_1"/>
    <property type="match status" value="1"/>
</dbReference>
<dbReference type="FunFam" id="1.10.10.10:FF:000001">
    <property type="entry name" value="LysR family transcriptional regulator"/>
    <property type="match status" value="1"/>
</dbReference>
<dbReference type="AlphaFoldDB" id="A0A5B8SVI8"/>
<dbReference type="RefSeq" id="WP_147183786.1">
    <property type="nucleotide sequence ID" value="NZ_CP042382.1"/>
</dbReference>
<protein>
    <submittedName>
        <fullName evidence="6">LysR family transcriptional regulator</fullName>
    </submittedName>
</protein>
<dbReference type="GO" id="GO:0006351">
    <property type="term" value="P:DNA-templated transcription"/>
    <property type="evidence" value="ECO:0007669"/>
    <property type="project" value="TreeGrafter"/>
</dbReference>
<proteinExistence type="inferred from homology"/>
<feature type="domain" description="HTH lysR-type" evidence="5">
    <location>
        <begin position="1"/>
        <end position="59"/>
    </location>
</feature>
<keyword evidence="7" id="KW-1185">Reference proteome</keyword>
<evidence type="ECO:0000256" key="2">
    <source>
        <dbReference type="ARBA" id="ARBA00023015"/>
    </source>
</evidence>
<dbReference type="InterPro" id="IPR036390">
    <property type="entry name" value="WH_DNA-bd_sf"/>
</dbReference>
<name>A0A5B8SVI8_9GAMM</name>
<dbReference type="CDD" id="cd08422">
    <property type="entry name" value="PBP2_CrgA_like"/>
    <property type="match status" value="1"/>
</dbReference>
<dbReference type="InterPro" id="IPR005119">
    <property type="entry name" value="LysR_subst-bd"/>
</dbReference>
<evidence type="ECO:0000256" key="3">
    <source>
        <dbReference type="ARBA" id="ARBA00023125"/>
    </source>
</evidence>
<dbReference type="PANTHER" id="PTHR30537:SF5">
    <property type="entry name" value="HTH-TYPE TRANSCRIPTIONAL ACTIVATOR TTDR-RELATED"/>
    <property type="match status" value="1"/>
</dbReference>
<dbReference type="Gene3D" id="3.40.190.290">
    <property type="match status" value="1"/>
</dbReference>
<dbReference type="Gene3D" id="1.10.10.10">
    <property type="entry name" value="Winged helix-like DNA-binding domain superfamily/Winged helix DNA-binding domain"/>
    <property type="match status" value="1"/>
</dbReference>
<dbReference type="Proteomes" id="UP000321272">
    <property type="component" value="Chromosome"/>
</dbReference>
<dbReference type="InterPro" id="IPR036388">
    <property type="entry name" value="WH-like_DNA-bd_sf"/>
</dbReference>
<dbReference type="PROSITE" id="PS50931">
    <property type="entry name" value="HTH_LYSR"/>
    <property type="match status" value="1"/>
</dbReference>
<comment type="similarity">
    <text evidence="1">Belongs to the LysR transcriptional regulatory family.</text>
</comment>
<dbReference type="Pfam" id="PF03466">
    <property type="entry name" value="LysR_substrate"/>
    <property type="match status" value="1"/>
</dbReference>
<keyword evidence="4" id="KW-0804">Transcription</keyword>
<evidence type="ECO:0000313" key="6">
    <source>
        <dbReference type="EMBL" id="QEA38728.1"/>
    </source>
</evidence>
<evidence type="ECO:0000313" key="7">
    <source>
        <dbReference type="Proteomes" id="UP000321272"/>
    </source>
</evidence>
<dbReference type="PANTHER" id="PTHR30537">
    <property type="entry name" value="HTH-TYPE TRANSCRIPTIONAL REGULATOR"/>
    <property type="match status" value="1"/>
</dbReference>
<dbReference type="FunFam" id="3.40.190.290:FF:000001">
    <property type="entry name" value="Transcriptional regulator, LysR family"/>
    <property type="match status" value="1"/>
</dbReference>
<dbReference type="EMBL" id="CP042382">
    <property type="protein sequence ID" value="QEA38728.1"/>
    <property type="molecule type" value="Genomic_DNA"/>
</dbReference>